<dbReference type="PROSITE" id="PS51318">
    <property type="entry name" value="TAT"/>
    <property type="match status" value="1"/>
</dbReference>
<gene>
    <name evidence="8" type="primary">soxC</name>
    <name evidence="8" type="ORF">JANAI62_34540</name>
</gene>
<evidence type="ECO:0000259" key="6">
    <source>
        <dbReference type="Pfam" id="PF00174"/>
    </source>
</evidence>
<reference evidence="8 9" key="1">
    <citation type="submission" date="2021-05" db="EMBL/GenBank/DDBJ databases">
        <title>Bacteria Genome sequencing.</title>
        <authorList>
            <person name="Takabe Y."/>
            <person name="Nakajima Y."/>
            <person name="Suzuki S."/>
            <person name="Shiozaki T."/>
        </authorList>
    </citation>
    <scope>NUCLEOTIDE SEQUENCE [LARGE SCALE GENOMIC DNA]</scope>
    <source>
        <strain evidence="8 9">AI_62</strain>
    </source>
</reference>
<dbReference type="SUPFAM" id="SSF81296">
    <property type="entry name" value="E set domains"/>
    <property type="match status" value="1"/>
</dbReference>
<dbReference type="PANTHER" id="PTHR19372">
    <property type="entry name" value="SULFITE REDUCTASE"/>
    <property type="match status" value="1"/>
</dbReference>
<evidence type="ECO:0000313" key="9">
    <source>
        <dbReference type="Proteomes" id="UP000786693"/>
    </source>
</evidence>
<dbReference type="InterPro" id="IPR008335">
    <property type="entry name" value="Mopterin_OxRdtase_euk"/>
</dbReference>
<dbReference type="InterPro" id="IPR000572">
    <property type="entry name" value="OxRdtase_Mopterin-bd_dom"/>
</dbReference>
<feature type="signal peptide" evidence="5">
    <location>
        <begin position="1"/>
        <end position="30"/>
    </location>
</feature>
<dbReference type="PANTHER" id="PTHR19372:SF7">
    <property type="entry name" value="SULFITE OXIDASE, MITOCHONDRIAL"/>
    <property type="match status" value="1"/>
</dbReference>
<dbReference type="PRINTS" id="PR00407">
    <property type="entry name" value="EUMOPTERIN"/>
</dbReference>
<evidence type="ECO:0000256" key="5">
    <source>
        <dbReference type="SAM" id="SignalP"/>
    </source>
</evidence>
<evidence type="ECO:0000259" key="7">
    <source>
        <dbReference type="Pfam" id="PF03404"/>
    </source>
</evidence>
<dbReference type="NCBIfam" id="TIGR04555">
    <property type="entry name" value="sulfite_DH_soxC"/>
    <property type="match status" value="1"/>
</dbReference>
<dbReference type="SUPFAM" id="SSF56524">
    <property type="entry name" value="Oxidoreductase molybdopterin-binding domain"/>
    <property type="match status" value="1"/>
</dbReference>
<dbReference type="Pfam" id="PF03404">
    <property type="entry name" value="Mo-co_dimer"/>
    <property type="match status" value="1"/>
</dbReference>
<evidence type="ECO:0000256" key="3">
    <source>
        <dbReference type="ARBA" id="ARBA00022723"/>
    </source>
</evidence>
<accession>A0ABQ4NQZ1</accession>
<dbReference type="InterPro" id="IPR030835">
    <property type="entry name" value="Sulfite_DH_SoxC"/>
</dbReference>
<feature type="chain" id="PRO_5046808934" evidence="5">
    <location>
        <begin position="31"/>
        <end position="418"/>
    </location>
</feature>
<organism evidence="8 9">
    <name type="scientific">Jannaschia pagri</name>
    <dbReference type="NCBI Taxonomy" id="2829797"/>
    <lineage>
        <taxon>Bacteria</taxon>
        <taxon>Pseudomonadati</taxon>
        <taxon>Pseudomonadota</taxon>
        <taxon>Alphaproteobacteria</taxon>
        <taxon>Rhodobacterales</taxon>
        <taxon>Roseobacteraceae</taxon>
        <taxon>Jannaschia</taxon>
    </lineage>
</organism>
<comment type="cofactor">
    <cofactor evidence="1">
        <name>Mo-molybdopterin</name>
        <dbReference type="ChEBI" id="CHEBI:71302"/>
    </cofactor>
</comment>
<evidence type="ECO:0000256" key="1">
    <source>
        <dbReference type="ARBA" id="ARBA00001924"/>
    </source>
</evidence>
<feature type="domain" description="Oxidoreductase molybdopterin-binding" evidence="6">
    <location>
        <begin position="104"/>
        <end position="265"/>
    </location>
</feature>
<dbReference type="EMBL" id="BPFH01000008">
    <property type="protein sequence ID" value="GIT96831.1"/>
    <property type="molecule type" value="Genomic_DNA"/>
</dbReference>
<dbReference type="InterPro" id="IPR036374">
    <property type="entry name" value="OxRdtase_Mopterin-bd_sf"/>
</dbReference>
<keyword evidence="9" id="KW-1185">Reference proteome</keyword>
<dbReference type="Gene3D" id="2.60.40.650">
    <property type="match status" value="1"/>
</dbReference>
<dbReference type="Gene3D" id="3.90.420.10">
    <property type="entry name" value="Oxidoreductase, molybdopterin-binding domain"/>
    <property type="match status" value="1"/>
</dbReference>
<dbReference type="RefSeq" id="WP_220750325.1">
    <property type="nucleotide sequence ID" value="NZ_BPFH01000008.1"/>
</dbReference>
<evidence type="ECO:0000313" key="8">
    <source>
        <dbReference type="EMBL" id="GIT96831.1"/>
    </source>
</evidence>
<keyword evidence="3" id="KW-0479">Metal-binding</keyword>
<dbReference type="InterPro" id="IPR006311">
    <property type="entry name" value="TAT_signal"/>
</dbReference>
<keyword evidence="5" id="KW-0732">Signal</keyword>
<dbReference type="InterPro" id="IPR014756">
    <property type="entry name" value="Ig_E-set"/>
</dbReference>
<keyword evidence="4" id="KW-0560">Oxidoreductase</keyword>
<keyword evidence="2" id="KW-0500">Molybdenum</keyword>
<name>A0ABQ4NQZ1_9RHOB</name>
<comment type="caution">
    <text evidence="8">The sequence shown here is derived from an EMBL/GenBank/DDBJ whole genome shotgun (WGS) entry which is preliminary data.</text>
</comment>
<proteinExistence type="predicted"/>
<dbReference type="InterPro" id="IPR005066">
    <property type="entry name" value="MoCF_OxRdtse_dimer"/>
</dbReference>
<feature type="domain" description="Moybdenum cofactor oxidoreductase dimerisation" evidence="7">
    <location>
        <begin position="285"/>
        <end position="402"/>
    </location>
</feature>
<evidence type="ECO:0000256" key="4">
    <source>
        <dbReference type="ARBA" id="ARBA00023002"/>
    </source>
</evidence>
<dbReference type="Proteomes" id="UP000786693">
    <property type="component" value="Unassembled WGS sequence"/>
</dbReference>
<evidence type="ECO:0000256" key="2">
    <source>
        <dbReference type="ARBA" id="ARBA00022505"/>
    </source>
</evidence>
<protein>
    <submittedName>
        <fullName evidence="8">Sulfite dehydrogenase</fullName>
    </submittedName>
</protein>
<dbReference type="Pfam" id="PF00174">
    <property type="entry name" value="Oxidored_molyb"/>
    <property type="match status" value="1"/>
</dbReference>
<sequence>MTDRTGPTRRALLGAMAAGGAAAAAGIARAGSDPAITEIQPWMQELGEGVDARPYGTPSRFEAHVKRRNVEWLTADPVSSVNFTPLHEMEGIITPNGLCFERHHAGIADVDPSVHRLMINGLVDRELVFTMEDLARFPRHNRVYFLECAANSGMEWRGAQLNGCQFTHGMIHNVMYTGVMLRDVLNAAGVQTAGKWILPEGADASGMTRSIPMEKALDDCMIATHMNGERLRPEQGYPVRLVVPGWEGNMWVKWLRRIEVGDQPWHHREETSKYTDLLADGQARRFTWAMDAKSVITNPSPQAPLTHGPGPTVLTGVAWSGRGTIPRVDVTLDGGKNWHQARMDGPSLDKSMHRFYFDFEWDGKPLLLQSRAHDSTGYVQPTKNQLRAVRGENSIYHNNGIQTWHVDARGEAENVEIG</sequence>